<dbReference type="RefSeq" id="WP_154570535.1">
    <property type="nucleotide sequence ID" value="NZ_VWSJ01000008.1"/>
</dbReference>
<feature type="transmembrane region" description="Helical" evidence="11">
    <location>
        <begin position="579"/>
        <end position="601"/>
    </location>
</feature>
<gene>
    <name evidence="13" type="primary">cadA</name>
    <name evidence="13" type="ORF">F1B92_03510</name>
</gene>
<dbReference type="InterPro" id="IPR018303">
    <property type="entry name" value="ATPase_P-typ_P_site"/>
</dbReference>
<feature type="transmembrane region" description="Helical" evidence="11">
    <location>
        <begin position="256"/>
        <end position="281"/>
    </location>
</feature>
<keyword evidence="13" id="KW-0378">Hydrolase</keyword>
<evidence type="ECO:0000256" key="1">
    <source>
        <dbReference type="ARBA" id="ARBA00004196"/>
    </source>
</evidence>
<evidence type="ECO:0000256" key="10">
    <source>
        <dbReference type="ARBA" id="ARBA00047308"/>
    </source>
</evidence>
<dbReference type="GO" id="GO:0005886">
    <property type="term" value="C:plasma membrane"/>
    <property type="evidence" value="ECO:0007669"/>
    <property type="project" value="UniProtKB-SubCell"/>
</dbReference>
<dbReference type="SUPFAM" id="SSF56784">
    <property type="entry name" value="HAD-like"/>
    <property type="match status" value="1"/>
</dbReference>
<dbReference type="GO" id="GO:0016887">
    <property type="term" value="F:ATP hydrolysis activity"/>
    <property type="evidence" value="ECO:0007669"/>
    <property type="project" value="InterPro"/>
</dbReference>
<evidence type="ECO:0000256" key="6">
    <source>
        <dbReference type="ARBA" id="ARBA00022967"/>
    </source>
</evidence>
<dbReference type="SFLD" id="SFLDG00002">
    <property type="entry name" value="C1.7:_P-type_atpase_like"/>
    <property type="match status" value="1"/>
</dbReference>
<keyword evidence="7 11" id="KW-1133">Transmembrane helix</keyword>
<evidence type="ECO:0000256" key="9">
    <source>
        <dbReference type="ARBA" id="ARBA00039097"/>
    </source>
</evidence>
<comment type="caution">
    <text evidence="13">The sequence shown here is derived from an EMBL/GenBank/DDBJ whole genome shotgun (WGS) entry which is preliminary data.</text>
</comment>
<reference evidence="13 14" key="2">
    <citation type="submission" date="2020-03" db="EMBL/GenBank/DDBJ databases">
        <title>Campylobacter portucalensis sp. nov., a new species of Campylobacter isolated from the reproductive tract of bulls.</title>
        <authorList>
            <person name="Silva M.F."/>
            <person name="Pereira G."/>
            <person name="Carneiro C."/>
            <person name="Hemphill A."/>
            <person name="Mateus L."/>
            <person name="Lopes-Da-Costa L."/>
            <person name="Silva E."/>
        </authorList>
    </citation>
    <scope>NUCLEOTIDE SEQUENCE [LARGE SCALE GENOMIC DNA]</scope>
    <source>
        <strain evidence="13 14">FMV-PI01</strain>
    </source>
</reference>
<dbReference type="EMBL" id="VWSJ01000008">
    <property type="protein sequence ID" value="MSN96268.1"/>
    <property type="molecule type" value="Genomic_DNA"/>
</dbReference>
<dbReference type="AlphaFoldDB" id="A0A6L5WGG4"/>
<name>A0A6L5WGG4_9BACT</name>
<dbReference type="GO" id="GO:0046872">
    <property type="term" value="F:metal ion binding"/>
    <property type="evidence" value="ECO:0007669"/>
    <property type="project" value="UniProtKB-KW"/>
</dbReference>
<dbReference type="Pfam" id="PF00122">
    <property type="entry name" value="E1-E2_ATPase"/>
    <property type="match status" value="1"/>
</dbReference>
<sequence length="607" mass="66916">MNQNIKKDIIQILLSLFFIVISFFIYEFKIIFLIIAYLIVGYEIIHKAYKSLRVGGFLDENFLMSISSICAFLIGEHLEAVAIILFYRVGEVFENYSVNNSRKSIKEIMNLTPDYANIKKGDKTIKVDPNSVKIDDIIIIKPGEKVPLDGVIISGNSTINTSALTGESLPLEVKTKDEILSGVVNISGLLEVKVKSEFKNSTVNKILELVEDATAKKSSSEKFITKFAKIYTPIVVSLAIFMAILPPIFVGDFKDWLYKALIFLVVSCPCALVVSVPLSFFGGIGGASKRGVLVKGSNFLEVLARVKVFAFDKTGTLTKGEFKVDKIVNESFITKDELLKYAAHTQIYSSHPIAKSIIKAFNQNLDENLITNLEEIPGQGIKAMVGGKEILIGNPKLLKDFTLPNLDETASFIVIDSKFAGYITFKDELRDGVVNLISWLKNNGIKTAMLTGDKNSVAFNLAHNLGIKEYYAELLPANKVEKLENLINKKPKNSTLAYIGDGINDAPVLVRADVGIAMLGTDAAMEAGDIVLMDNNISKIKLAIKISKKTISIAYQNIIFAISIKIFVMILAVFGLANIWLAIFADVGVTFLAILNSLRVFRYASKI</sequence>
<keyword evidence="6" id="KW-1278">Translocase</keyword>
<keyword evidence="4 11" id="KW-0812">Transmembrane</keyword>
<keyword evidence="14" id="KW-1185">Reference proteome</keyword>
<evidence type="ECO:0000256" key="3">
    <source>
        <dbReference type="ARBA" id="ARBA00006024"/>
    </source>
</evidence>
<dbReference type="SFLD" id="SFLDF00027">
    <property type="entry name" value="p-type_atpase"/>
    <property type="match status" value="1"/>
</dbReference>
<dbReference type="InterPro" id="IPR008250">
    <property type="entry name" value="ATPase_P-typ_transduc_dom_A_sf"/>
</dbReference>
<dbReference type="GO" id="GO:0030313">
    <property type="term" value="C:cell envelope"/>
    <property type="evidence" value="ECO:0007669"/>
    <property type="project" value="UniProtKB-SubCell"/>
</dbReference>
<dbReference type="EC" id="7.2.2.12" evidence="9"/>
<dbReference type="InterPro" id="IPR044492">
    <property type="entry name" value="P_typ_ATPase_HD_dom"/>
</dbReference>
<organism evidence="13 14">
    <name type="scientific">Campylobacter portucalensis</name>
    <dbReference type="NCBI Taxonomy" id="2608384"/>
    <lineage>
        <taxon>Bacteria</taxon>
        <taxon>Pseudomonadati</taxon>
        <taxon>Campylobacterota</taxon>
        <taxon>Epsilonproteobacteria</taxon>
        <taxon>Campylobacterales</taxon>
        <taxon>Campylobacteraceae</taxon>
        <taxon>Campylobacter</taxon>
    </lineage>
</organism>
<reference evidence="13 14" key="1">
    <citation type="submission" date="2019-09" db="EMBL/GenBank/DDBJ databases">
        <authorList>
            <person name="Silva M."/>
            <person name="Pereira G."/>
            <person name="Lopes-Da-Costa L."/>
            <person name="Silva E."/>
        </authorList>
    </citation>
    <scope>NUCLEOTIDE SEQUENCE [LARGE SCALE GENOMIC DNA]</scope>
    <source>
        <strain evidence="13 14">FMV-PI01</strain>
    </source>
</reference>
<comment type="catalytic activity">
    <reaction evidence="10">
        <text>Zn(2+)(in) + ATP + H2O = Zn(2+)(out) + ADP + phosphate + H(+)</text>
        <dbReference type="Rhea" id="RHEA:20621"/>
        <dbReference type="ChEBI" id="CHEBI:15377"/>
        <dbReference type="ChEBI" id="CHEBI:15378"/>
        <dbReference type="ChEBI" id="CHEBI:29105"/>
        <dbReference type="ChEBI" id="CHEBI:30616"/>
        <dbReference type="ChEBI" id="CHEBI:43474"/>
        <dbReference type="ChEBI" id="CHEBI:456216"/>
        <dbReference type="EC" id="7.2.2.12"/>
    </reaction>
</comment>
<dbReference type="NCBIfam" id="TIGR01525">
    <property type="entry name" value="ATPase-IB_hvy"/>
    <property type="match status" value="1"/>
</dbReference>
<dbReference type="Gene3D" id="3.40.50.1000">
    <property type="entry name" value="HAD superfamily/HAD-like"/>
    <property type="match status" value="1"/>
</dbReference>
<dbReference type="InterPro" id="IPR023298">
    <property type="entry name" value="ATPase_P-typ_TM_dom_sf"/>
</dbReference>
<keyword evidence="8 11" id="KW-0472">Membrane</keyword>
<comment type="subcellular location">
    <subcellularLocation>
        <location evidence="1">Cell envelope</location>
    </subcellularLocation>
    <subcellularLocation>
        <location evidence="11">Cell membrane</location>
    </subcellularLocation>
    <subcellularLocation>
        <location evidence="2">Membrane</location>
    </subcellularLocation>
</comment>
<dbReference type="PANTHER" id="PTHR48085:SF5">
    <property type="entry name" value="CADMIUM_ZINC-TRANSPORTING ATPASE HMA4-RELATED"/>
    <property type="match status" value="1"/>
</dbReference>
<evidence type="ECO:0000256" key="11">
    <source>
        <dbReference type="RuleBase" id="RU362081"/>
    </source>
</evidence>
<evidence type="ECO:0000256" key="5">
    <source>
        <dbReference type="ARBA" id="ARBA00022723"/>
    </source>
</evidence>
<dbReference type="NCBIfam" id="TIGR01512">
    <property type="entry name" value="ATPase-IB2_Cd"/>
    <property type="match status" value="1"/>
</dbReference>
<dbReference type="InterPro" id="IPR059000">
    <property type="entry name" value="ATPase_P-type_domA"/>
</dbReference>
<dbReference type="Proteomes" id="UP000476338">
    <property type="component" value="Unassembled WGS sequence"/>
</dbReference>
<evidence type="ECO:0000313" key="14">
    <source>
        <dbReference type="Proteomes" id="UP000476338"/>
    </source>
</evidence>
<dbReference type="InterPro" id="IPR027256">
    <property type="entry name" value="P-typ_ATPase_IB"/>
</dbReference>
<keyword evidence="11" id="KW-0067">ATP-binding</keyword>
<dbReference type="InterPro" id="IPR036412">
    <property type="entry name" value="HAD-like_sf"/>
</dbReference>
<dbReference type="Gene3D" id="2.70.150.10">
    <property type="entry name" value="Calcium-transporting ATPase, cytoplasmic transduction domain A"/>
    <property type="match status" value="1"/>
</dbReference>
<keyword evidence="5 11" id="KW-0479">Metal-binding</keyword>
<evidence type="ECO:0000256" key="8">
    <source>
        <dbReference type="ARBA" id="ARBA00023136"/>
    </source>
</evidence>
<feature type="transmembrane region" description="Helical" evidence="11">
    <location>
        <begin position="230"/>
        <end position="250"/>
    </location>
</feature>
<dbReference type="SFLD" id="SFLDS00003">
    <property type="entry name" value="Haloacid_Dehalogenase"/>
    <property type="match status" value="1"/>
</dbReference>
<dbReference type="GO" id="GO:0005524">
    <property type="term" value="F:ATP binding"/>
    <property type="evidence" value="ECO:0007669"/>
    <property type="project" value="UniProtKB-UniRule"/>
</dbReference>
<dbReference type="GO" id="GO:0015086">
    <property type="term" value="F:cadmium ion transmembrane transporter activity"/>
    <property type="evidence" value="ECO:0007669"/>
    <property type="project" value="TreeGrafter"/>
</dbReference>
<keyword evidence="11" id="KW-1003">Cell membrane</keyword>
<dbReference type="GO" id="GO:0016463">
    <property type="term" value="F:P-type zinc transporter activity"/>
    <property type="evidence" value="ECO:0007669"/>
    <property type="project" value="UniProtKB-EC"/>
</dbReference>
<dbReference type="NCBIfam" id="TIGR01494">
    <property type="entry name" value="ATPase_P-type"/>
    <property type="match status" value="1"/>
</dbReference>
<dbReference type="InterPro" id="IPR001757">
    <property type="entry name" value="P_typ_ATPase"/>
</dbReference>
<dbReference type="InterPro" id="IPR023299">
    <property type="entry name" value="ATPase_P-typ_cyto_dom_N"/>
</dbReference>
<dbReference type="PRINTS" id="PR00119">
    <property type="entry name" value="CATATPASE"/>
</dbReference>
<evidence type="ECO:0000313" key="13">
    <source>
        <dbReference type="EMBL" id="MSN96268.1"/>
    </source>
</evidence>
<accession>A0A6L5WGG4</accession>
<dbReference type="SUPFAM" id="SSF81653">
    <property type="entry name" value="Calcium ATPase, transduction domain A"/>
    <property type="match status" value="1"/>
</dbReference>
<dbReference type="SUPFAM" id="SSF81665">
    <property type="entry name" value="Calcium ATPase, transmembrane domain M"/>
    <property type="match status" value="1"/>
</dbReference>
<dbReference type="PRINTS" id="PR00941">
    <property type="entry name" value="CDATPASE"/>
</dbReference>
<evidence type="ECO:0000256" key="4">
    <source>
        <dbReference type="ARBA" id="ARBA00022692"/>
    </source>
</evidence>
<feature type="transmembrane region" description="Helical" evidence="11">
    <location>
        <begin position="12"/>
        <end position="42"/>
    </location>
</feature>
<feature type="transmembrane region" description="Helical" evidence="11">
    <location>
        <begin position="553"/>
        <end position="573"/>
    </location>
</feature>
<evidence type="ECO:0000256" key="7">
    <source>
        <dbReference type="ARBA" id="ARBA00022989"/>
    </source>
</evidence>
<proteinExistence type="inferred from homology"/>
<dbReference type="FunFam" id="2.70.150.10:FF:000002">
    <property type="entry name" value="Copper-transporting ATPase 1, putative"/>
    <property type="match status" value="1"/>
</dbReference>
<dbReference type="PANTHER" id="PTHR48085">
    <property type="entry name" value="CADMIUM/ZINC-TRANSPORTING ATPASE HMA2-RELATED"/>
    <property type="match status" value="1"/>
</dbReference>
<evidence type="ECO:0000259" key="12">
    <source>
        <dbReference type="Pfam" id="PF00122"/>
    </source>
</evidence>
<comment type="similarity">
    <text evidence="3 11">Belongs to the cation transport ATPase (P-type) (TC 3.A.3) family. Type IB subfamily.</text>
</comment>
<protein>
    <recommendedName>
        <fullName evidence="9">P-type Zn(2+) transporter</fullName>
        <ecNumber evidence="9">7.2.2.12</ecNumber>
    </recommendedName>
</protein>
<dbReference type="PROSITE" id="PS00154">
    <property type="entry name" value="ATPASE_E1_E2"/>
    <property type="match status" value="1"/>
</dbReference>
<keyword evidence="11" id="KW-0547">Nucleotide-binding</keyword>
<dbReference type="InterPro" id="IPR023214">
    <property type="entry name" value="HAD_sf"/>
</dbReference>
<dbReference type="Pfam" id="PF00702">
    <property type="entry name" value="Hydrolase"/>
    <property type="match status" value="1"/>
</dbReference>
<dbReference type="Gene3D" id="3.40.1110.10">
    <property type="entry name" value="Calcium-transporting ATPase, cytoplasmic domain N"/>
    <property type="match status" value="1"/>
</dbReference>
<dbReference type="InterPro" id="IPR051014">
    <property type="entry name" value="Cation_Transport_ATPase_IB"/>
</dbReference>
<feature type="transmembrane region" description="Helical" evidence="11">
    <location>
        <begin position="62"/>
        <end position="87"/>
    </location>
</feature>
<feature type="domain" description="P-type ATPase A" evidence="12">
    <location>
        <begin position="111"/>
        <end position="211"/>
    </location>
</feature>
<evidence type="ECO:0000256" key="2">
    <source>
        <dbReference type="ARBA" id="ARBA00004370"/>
    </source>
</evidence>